<dbReference type="AlphaFoldDB" id="A0AAV7S0G4"/>
<evidence type="ECO:0000313" key="1">
    <source>
        <dbReference type="EMBL" id="KAJ1157487.1"/>
    </source>
</evidence>
<gene>
    <name evidence="1" type="ORF">NDU88_010198</name>
</gene>
<name>A0AAV7S0G4_PLEWA</name>
<keyword evidence="2" id="KW-1185">Reference proteome</keyword>
<comment type="caution">
    <text evidence="1">The sequence shown here is derived from an EMBL/GenBank/DDBJ whole genome shotgun (WGS) entry which is preliminary data.</text>
</comment>
<dbReference type="EMBL" id="JANPWB010000009">
    <property type="protein sequence ID" value="KAJ1157487.1"/>
    <property type="molecule type" value="Genomic_DNA"/>
</dbReference>
<dbReference type="Proteomes" id="UP001066276">
    <property type="component" value="Chromosome 5"/>
</dbReference>
<accession>A0AAV7S0G4</accession>
<protein>
    <submittedName>
        <fullName evidence="1">Uncharacterized protein</fullName>
    </submittedName>
</protein>
<sequence length="114" mass="12956">MGIYMHAVYFGVRLRCIQGLHSIPTLEPAVSGSEASGAFRPLFTCRGRGPLLCRLRKCKVEVRILSFRSTLRMHSTKRVASENARRGSNKRLGLDERFYILKDLERAFIENLSA</sequence>
<proteinExistence type="predicted"/>
<evidence type="ECO:0000313" key="2">
    <source>
        <dbReference type="Proteomes" id="UP001066276"/>
    </source>
</evidence>
<reference evidence="1" key="1">
    <citation type="journal article" date="2022" name="bioRxiv">
        <title>Sequencing and chromosome-scale assembly of the giantPleurodeles waltlgenome.</title>
        <authorList>
            <person name="Brown T."/>
            <person name="Elewa A."/>
            <person name="Iarovenko S."/>
            <person name="Subramanian E."/>
            <person name="Araus A.J."/>
            <person name="Petzold A."/>
            <person name="Susuki M."/>
            <person name="Suzuki K.-i.T."/>
            <person name="Hayashi T."/>
            <person name="Toyoda A."/>
            <person name="Oliveira C."/>
            <person name="Osipova E."/>
            <person name="Leigh N.D."/>
            <person name="Simon A."/>
            <person name="Yun M.H."/>
        </authorList>
    </citation>
    <scope>NUCLEOTIDE SEQUENCE</scope>
    <source>
        <strain evidence="1">20211129_DDA</strain>
        <tissue evidence="1">Liver</tissue>
    </source>
</reference>
<organism evidence="1 2">
    <name type="scientific">Pleurodeles waltl</name>
    <name type="common">Iberian ribbed newt</name>
    <dbReference type="NCBI Taxonomy" id="8319"/>
    <lineage>
        <taxon>Eukaryota</taxon>
        <taxon>Metazoa</taxon>
        <taxon>Chordata</taxon>
        <taxon>Craniata</taxon>
        <taxon>Vertebrata</taxon>
        <taxon>Euteleostomi</taxon>
        <taxon>Amphibia</taxon>
        <taxon>Batrachia</taxon>
        <taxon>Caudata</taxon>
        <taxon>Salamandroidea</taxon>
        <taxon>Salamandridae</taxon>
        <taxon>Pleurodelinae</taxon>
        <taxon>Pleurodeles</taxon>
    </lineage>
</organism>